<evidence type="ECO:0000313" key="3">
    <source>
        <dbReference type="Proteomes" id="UP000305517"/>
    </source>
</evidence>
<protein>
    <submittedName>
        <fullName evidence="2">Uncharacterized protein</fullName>
    </submittedName>
</protein>
<sequence length="171" mass="19015">MLPPGQNHPATSRLHYDLVDFEPVTPELASVWDVYHKLTTPPAPAPVVEEKEPEESSTEVTPNDDQSLTETPAESPVVEAAPAAAPPQLSDKERALREQSRRLMDNPYDTAAPAYEAQQQTQREQLQKQRKTLPGVVLKDGPLPTEVVPVHQLPVARPAKRRQPKLEEVED</sequence>
<dbReference type="AlphaFoldDB" id="A0A5R8WIU5"/>
<dbReference type="Proteomes" id="UP000305517">
    <property type="component" value="Unassembled WGS sequence"/>
</dbReference>
<dbReference type="EMBL" id="VAJM01000016">
    <property type="protein sequence ID" value="TLM88798.1"/>
    <property type="molecule type" value="Genomic_DNA"/>
</dbReference>
<reference evidence="2 3" key="1">
    <citation type="submission" date="2019-05" db="EMBL/GenBank/DDBJ databases">
        <title>Hymenobacter edaphi sp. nov., isolated from abandoned arsenic-contaminated farmland soil.</title>
        <authorList>
            <person name="Nie L."/>
        </authorList>
    </citation>
    <scope>NUCLEOTIDE SEQUENCE [LARGE SCALE GENOMIC DNA]</scope>
    <source>
        <strain evidence="2 3">1-3-3-8</strain>
    </source>
</reference>
<organism evidence="2 3">
    <name type="scientific">Hymenobacter jeollabukensis</name>
    <dbReference type="NCBI Taxonomy" id="2025313"/>
    <lineage>
        <taxon>Bacteria</taxon>
        <taxon>Pseudomonadati</taxon>
        <taxon>Bacteroidota</taxon>
        <taxon>Cytophagia</taxon>
        <taxon>Cytophagales</taxon>
        <taxon>Hymenobacteraceae</taxon>
        <taxon>Hymenobacter</taxon>
    </lineage>
</organism>
<accession>A0A5R8WIU5</accession>
<dbReference type="RefSeq" id="WP_171025823.1">
    <property type="nucleotide sequence ID" value="NZ_VAJM01000016.1"/>
</dbReference>
<gene>
    <name evidence="2" type="ORF">FDY95_23475</name>
</gene>
<feature type="region of interest" description="Disordered" evidence="1">
    <location>
        <begin position="38"/>
        <end position="171"/>
    </location>
</feature>
<name>A0A5R8WIU5_9BACT</name>
<keyword evidence="3" id="KW-1185">Reference proteome</keyword>
<comment type="caution">
    <text evidence="2">The sequence shown here is derived from an EMBL/GenBank/DDBJ whole genome shotgun (WGS) entry which is preliminary data.</text>
</comment>
<feature type="compositionally biased region" description="Low complexity" evidence="1">
    <location>
        <begin position="72"/>
        <end position="87"/>
    </location>
</feature>
<evidence type="ECO:0000256" key="1">
    <source>
        <dbReference type="SAM" id="MobiDB-lite"/>
    </source>
</evidence>
<proteinExistence type="predicted"/>
<evidence type="ECO:0000313" key="2">
    <source>
        <dbReference type="EMBL" id="TLM88798.1"/>
    </source>
</evidence>
<feature type="compositionally biased region" description="Basic and acidic residues" evidence="1">
    <location>
        <begin position="90"/>
        <end position="104"/>
    </location>
</feature>